<proteinExistence type="predicted"/>
<evidence type="ECO:0000313" key="1">
    <source>
        <dbReference type="EMBL" id="MBW8486416.1"/>
    </source>
</evidence>
<gene>
    <name evidence="1" type="ORF">K1Y72_28895</name>
</gene>
<accession>A0ABS7G1N6</accession>
<sequence>MPSRLGPEHAPAGDVGTALAMVEARLRRFRGGAPHEDGDFEPVDGAAAEDVLDGACTLVHLYMRWLRQAHERHGQDVLATVVPYVVGTLAMMPRSIGPAAVPTMAAMLTAAACDLSPTLWRAQYGPWMREETAALEVTVFLLAEHIDRLTGDPAAATRLVGELLDGIAAERERG</sequence>
<keyword evidence="2" id="KW-1185">Reference proteome</keyword>
<protein>
    <submittedName>
        <fullName evidence="1">Uncharacterized protein</fullName>
    </submittedName>
</protein>
<organism evidence="1 2">
    <name type="scientific">Actinomadura parmotrematis</name>
    <dbReference type="NCBI Taxonomy" id="2864039"/>
    <lineage>
        <taxon>Bacteria</taxon>
        <taxon>Bacillati</taxon>
        <taxon>Actinomycetota</taxon>
        <taxon>Actinomycetes</taxon>
        <taxon>Streptosporangiales</taxon>
        <taxon>Thermomonosporaceae</taxon>
        <taxon>Actinomadura</taxon>
    </lineage>
</organism>
<reference evidence="1 2" key="1">
    <citation type="submission" date="2021-07" db="EMBL/GenBank/DDBJ databases">
        <title>Actinomadura sp. PM05-2 isolated from lichen.</title>
        <authorList>
            <person name="Somphong A."/>
            <person name="Phongsopitanun W."/>
            <person name="Tanasupawat S."/>
            <person name="Peongsungnone V."/>
        </authorList>
    </citation>
    <scope>NUCLEOTIDE SEQUENCE [LARGE SCALE GENOMIC DNA]</scope>
    <source>
        <strain evidence="1 2">PM05-2</strain>
    </source>
</reference>
<evidence type="ECO:0000313" key="2">
    <source>
        <dbReference type="Proteomes" id="UP000774570"/>
    </source>
</evidence>
<comment type="caution">
    <text evidence="1">The sequence shown here is derived from an EMBL/GenBank/DDBJ whole genome shotgun (WGS) entry which is preliminary data.</text>
</comment>
<dbReference type="EMBL" id="JAIBOA010000023">
    <property type="protein sequence ID" value="MBW8486416.1"/>
    <property type="molecule type" value="Genomic_DNA"/>
</dbReference>
<dbReference type="RefSeq" id="WP_220169653.1">
    <property type="nucleotide sequence ID" value="NZ_JAIBOA010000023.1"/>
</dbReference>
<name>A0ABS7G1N6_9ACTN</name>
<dbReference type="Proteomes" id="UP000774570">
    <property type="component" value="Unassembled WGS sequence"/>
</dbReference>